<evidence type="ECO:0000313" key="3">
    <source>
        <dbReference type="Proteomes" id="UP000321155"/>
    </source>
</evidence>
<dbReference type="Proteomes" id="UP000321155">
    <property type="component" value="Unassembled WGS sequence"/>
</dbReference>
<accession>A0ABQ0X8L6</accession>
<proteinExistence type="predicted"/>
<feature type="region of interest" description="Disordered" evidence="1">
    <location>
        <begin position="1"/>
        <end position="53"/>
    </location>
</feature>
<protein>
    <submittedName>
        <fullName evidence="2">Uncharacterized protein</fullName>
    </submittedName>
</protein>
<feature type="compositionally biased region" description="Basic and acidic residues" evidence="1">
    <location>
        <begin position="15"/>
        <end position="25"/>
    </location>
</feature>
<sequence>MGREPAAGRARRSARKESAVPRPADRSAAPAPAPPGSPARSSPPAAHAARTVADVERRPVRVVPGRWDAAAAHVFARGQCLALAVAVAETTGGPVAAHVERRGDREVLRHCWAHLDDRTVVDGSGAHDLRVLRAVAGRRCGEAVRTLDPAAAWARWARDLVPQDLALARSFVPRVLARSRTPGRGAHTVRRTR</sequence>
<gene>
    <name evidence="2" type="ORF">KFL01_03810</name>
</gene>
<organism evidence="2 3">
    <name type="scientific">Kocuria flava</name>
    <dbReference type="NCBI Taxonomy" id="446860"/>
    <lineage>
        <taxon>Bacteria</taxon>
        <taxon>Bacillati</taxon>
        <taxon>Actinomycetota</taxon>
        <taxon>Actinomycetes</taxon>
        <taxon>Micrococcales</taxon>
        <taxon>Micrococcaceae</taxon>
        <taxon>Kocuria</taxon>
    </lineage>
</organism>
<reference evidence="2 3" key="1">
    <citation type="submission" date="2019-07" db="EMBL/GenBank/DDBJ databases">
        <title>Whole genome shotgun sequence of Kocuria flava NBRC 107626.</title>
        <authorList>
            <person name="Hosoyama A."/>
            <person name="Uohara A."/>
            <person name="Ohji S."/>
            <person name="Ichikawa N."/>
        </authorList>
    </citation>
    <scope>NUCLEOTIDE SEQUENCE [LARGE SCALE GENOMIC DNA]</scope>
    <source>
        <strain evidence="2 3">NBRC 107626</strain>
    </source>
</reference>
<keyword evidence="3" id="KW-1185">Reference proteome</keyword>
<dbReference type="EMBL" id="BJZR01000006">
    <property type="protein sequence ID" value="GEO91075.1"/>
    <property type="molecule type" value="Genomic_DNA"/>
</dbReference>
<comment type="caution">
    <text evidence="2">The sequence shown here is derived from an EMBL/GenBank/DDBJ whole genome shotgun (WGS) entry which is preliminary data.</text>
</comment>
<dbReference type="RefSeq" id="WP_157570910.1">
    <property type="nucleotide sequence ID" value="NZ_BJZR01000006.1"/>
</dbReference>
<feature type="compositionally biased region" description="Low complexity" evidence="1">
    <location>
        <begin position="38"/>
        <end position="50"/>
    </location>
</feature>
<name>A0ABQ0X8L6_9MICC</name>
<evidence type="ECO:0000313" key="2">
    <source>
        <dbReference type="EMBL" id="GEO91075.1"/>
    </source>
</evidence>
<evidence type="ECO:0000256" key="1">
    <source>
        <dbReference type="SAM" id="MobiDB-lite"/>
    </source>
</evidence>